<name>A0AAV7XAV8_9NEOP</name>
<keyword evidence="3" id="KW-1185">Reference proteome</keyword>
<organism evidence="2 3">
    <name type="scientific">Megalurothrips usitatus</name>
    <name type="common">bean blossom thrips</name>
    <dbReference type="NCBI Taxonomy" id="439358"/>
    <lineage>
        <taxon>Eukaryota</taxon>
        <taxon>Metazoa</taxon>
        <taxon>Ecdysozoa</taxon>
        <taxon>Arthropoda</taxon>
        <taxon>Hexapoda</taxon>
        <taxon>Insecta</taxon>
        <taxon>Pterygota</taxon>
        <taxon>Neoptera</taxon>
        <taxon>Paraneoptera</taxon>
        <taxon>Thysanoptera</taxon>
        <taxon>Terebrantia</taxon>
        <taxon>Thripoidea</taxon>
        <taxon>Thripidae</taxon>
        <taxon>Megalurothrips</taxon>
    </lineage>
</organism>
<dbReference type="AlphaFoldDB" id="A0AAV7XAV8"/>
<feature type="compositionally biased region" description="Gly residues" evidence="1">
    <location>
        <begin position="121"/>
        <end position="134"/>
    </location>
</feature>
<proteinExistence type="predicted"/>
<feature type="compositionally biased region" description="Polar residues" evidence="1">
    <location>
        <begin position="1"/>
        <end position="17"/>
    </location>
</feature>
<feature type="compositionally biased region" description="Basic residues" evidence="1">
    <location>
        <begin position="135"/>
        <end position="146"/>
    </location>
</feature>
<evidence type="ECO:0000313" key="3">
    <source>
        <dbReference type="Proteomes" id="UP001075354"/>
    </source>
</evidence>
<sequence length="186" mass="20029">MGQAICSSESRMMTSQAKCGEGGSWTRSERTRRPRRRDSRPAQPSISPRRVRDLRMPEDDDEVVALDGDSSRGPDSARGLGRVGDTPGRWGTAGDEGVGEGEREGLADRDAVVARWRTPCGDGGRGGRGGCRGRGGLRRGPRRRPRGPSGVSLPCRNCGQTKELSSKYCAALQNSTIYPRKKNGCA</sequence>
<gene>
    <name evidence="2" type="ORF">ONE63_004026</name>
</gene>
<protein>
    <submittedName>
        <fullName evidence="2">Uncharacterized protein</fullName>
    </submittedName>
</protein>
<reference evidence="2" key="1">
    <citation type="submission" date="2022-12" db="EMBL/GenBank/DDBJ databases">
        <title>Chromosome-level genome assembly of the bean flower thrips Megalurothrips usitatus.</title>
        <authorList>
            <person name="Ma L."/>
            <person name="Liu Q."/>
            <person name="Li H."/>
            <person name="Cai W."/>
        </authorList>
    </citation>
    <scope>NUCLEOTIDE SEQUENCE</scope>
    <source>
        <strain evidence="2">Cailab_2022a</strain>
    </source>
</reference>
<evidence type="ECO:0000256" key="1">
    <source>
        <dbReference type="SAM" id="MobiDB-lite"/>
    </source>
</evidence>
<feature type="compositionally biased region" description="Basic and acidic residues" evidence="1">
    <location>
        <begin position="100"/>
        <end position="112"/>
    </location>
</feature>
<dbReference type="Proteomes" id="UP001075354">
    <property type="component" value="Chromosome 14"/>
</dbReference>
<feature type="region of interest" description="Disordered" evidence="1">
    <location>
        <begin position="1"/>
        <end position="154"/>
    </location>
</feature>
<evidence type="ECO:0000313" key="2">
    <source>
        <dbReference type="EMBL" id="KAJ1520949.1"/>
    </source>
</evidence>
<comment type="caution">
    <text evidence="2">The sequence shown here is derived from an EMBL/GenBank/DDBJ whole genome shotgun (WGS) entry which is preliminary data.</text>
</comment>
<accession>A0AAV7XAV8</accession>
<dbReference type="EMBL" id="JAPTSV010000014">
    <property type="protein sequence ID" value="KAJ1520949.1"/>
    <property type="molecule type" value="Genomic_DNA"/>
</dbReference>